<evidence type="ECO:0000313" key="8">
    <source>
        <dbReference type="Proteomes" id="UP000572817"/>
    </source>
</evidence>
<reference evidence="7" key="1">
    <citation type="submission" date="2020-04" db="EMBL/GenBank/DDBJ databases">
        <title>Genome Assembly and Annotation of Botryosphaeria dothidea sdau 11-99, a Latent Pathogen of Apple Fruit Ring Rot in China.</title>
        <authorList>
            <person name="Yu C."/>
            <person name="Diao Y."/>
            <person name="Lu Q."/>
            <person name="Zhao J."/>
            <person name="Cui S."/>
            <person name="Peng C."/>
            <person name="He B."/>
            <person name="Liu H."/>
        </authorList>
    </citation>
    <scope>NUCLEOTIDE SEQUENCE [LARGE SCALE GENOMIC DNA]</scope>
    <source>
        <strain evidence="7">Sdau11-99</strain>
    </source>
</reference>
<feature type="domain" description="Xylanolytic transcriptional activator regulatory" evidence="6">
    <location>
        <begin position="17"/>
        <end position="89"/>
    </location>
</feature>
<dbReference type="GO" id="GO:0006351">
    <property type="term" value="P:DNA-templated transcription"/>
    <property type="evidence" value="ECO:0007669"/>
    <property type="project" value="InterPro"/>
</dbReference>
<dbReference type="OrthoDB" id="424974at2759"/>
<keyword evidence="3" id="KW-0805">Transcription regulation</keyword>
<dbReference type="EMBL" id="WWBZ02000009">
    <property type="protein sequence ID" value="KAF4311665.1"/>
    <property type="molecule type" value="Genomic_DNA"/>
</dbReference>
<evidence type="ECO:0000256" key="1">
    <source>
        <dbReference type="ARBA" id="ARBA00004123"/>
    </source>
</evidence>
<keyword evidence="2" id="KW-0479">Metal-binding</keyword>
<sequence>MLAIFDYTAGRSRHGSAWVKIGVAIRIAQDFKLMLPPPSDLPSELQEERRRVFWSIFLLDRLASCGRDLPCSILESSCRIQLPVSESAWRDGLNETNITLDDFMSRQTTSTSTPQPLPASVVIVAHMLSKSSQYMLQQPDSSHSLPPWDPRSDLAVIESDLIHLGTSLQLSQPLAEIIASHTSLDGRIDQQSVGPAIFSRALFHLCYCILYHPFLHRKRATKCQLAYPSSLLARSLDTAFTHARNLTLLLKEARAARCLVHASFYGYCSMIAGYIASLYTGADDAPTQAEARSLLYANIAHLEDLGQMWKNASSLASALRSLSDVAYRFRALVAEQDGIALSAEDEEMLWSFVDYNTMSNGVPDRRSADDGGGGGMGAVYWPDVNEQWCDLFAPQSRMSPAPGVGLF</sequence>
<organism evidence="7 8">
    <name type="scientific">Botryosphaeria dothidea</name>
    <dbReference type="NCBI Taxonomy" id="55169"/>
    <lineage>
        <taxon>Eukaryota</taxon>
        <taxon>Fungi</taxon>
        <taxon>Dikarya</taxon>
        <taxon>Ascomycota</taxon>
        <taxon>Pezizomycotina</taxon>
        <taxon>Dothideomycetes</taxon>
        <taxon>Dothideomycetes incertae sedis</taxon>
        <taxon>Botryosphaeriales</taxon>
        <taxon>Botryosphaeriaceae</taxon>
        <taxon>Botryosphaeria</taxon>
    </lineage>
</organism>
<evidence type="ECO:0000259" key="6">
    <source>
        <dbReference type="SMART" id="SM00906"/>
    </source>
</evidence>
<dbReference type="SMART" id="SM00906">
    <property type="entry name" value="Fungal_trans"/>
    <property type="match status" value="1"/>
</dbReference>
<evidence type="ECO:0000313" key="7">
    <source>
        <dbReference type="EMBL" id="KAF4311665.1"/>
    </source>
</evidence>
<proteinExistence type="predicted"/>
<dbReference type="GO" id="GO:0003677">
    <property type="term" value="F:DNA binding"/>
    <property type="evidence" value="ECO:0007669"/>
    <property type="project" value="InterPro"/>
</dbReference>
<dbReference type="Proteomes" id="UP000572817">
    <property type="component" value="Unassembled WGS sequence"/>
</dbReference>
<dbReference type="InterPro" id="IPR050815">
    <property type="entry name" value="TF_fung"/>
</dbReference>
<dbReference type="GO" id="GO:0005634">
    <property type="term" value="C:nucleus"/>
    <property type="evidence" value="ECO:0007669"/>
    <property type="project" value="UniProtKB-SubCell"/>
</dbReference>
<comment type="caution">
    <text evidence="7">The sequence shown here is derived from an EMBL/GenBank/DDBJ whole genome shotgun (WGS) entry which is preliminary data.</text>
</comment>
<accession>A0A8H4N781</accession>
<evidence type="ECO:0000256" key="4">
    <source>
        <dbReference type="ARBA" id="ARBA00023163"/>
    </source>
</evidence>
<keyword evidence="5" id="KW-0539">Nucleus</keyword>
<keyword evidence="4" id="KW-0804">Transcription</keyword>
<dbReference type="GO" id="GO:0008270">
    <property type="term" value="F:zinc ion binding"/>
    <property type="evidence" value="ECO:0007669"/>
    <property type="project" value="InterPro"/>
</dbReference>
<dbReference type="CDD" id="cd12148">
    <property type="entry name" value="fungal_TF_MHR"/>
    <property type="match status" value="1"/>
</dbReference>
<dbReference type="InterPro" id="IPR007219">
    <property type="entry name" value="XnlR_reg_dom"/>
</dbReference>
<name>A0A8H4N781_9PEZI</name>
<keyword evidence="8" id="KW-1185">Reference proteome</keyword>
<gene>
    <name evidence="7" type="ORF">GTA08_BOTSDO13001</name>
</gene>
<dbReference type="PANTHER" id="PTHR47338">
    <property type="entry name" value="ZN(II)2CYS6 TRANSCRIPTION FACTOR (EUROFUNG)-RELATED"/>
    <property type="match status" value="1"/>
</dbReference>
<evidence type="ECO:0000256" key="5">
    <source>
        <dbReference type="ARBA" id="ARBA00023242"/>
    </source>
</evidence>
<protein>
    <submittedName>
        <fullName evidence="7">Transcription factor</fullName>
    </submittedName>
</protein>
<comment type="subcellular location">
    <subcellularLocation>
        <location evidence="1">Nucleus</location>
    </subcellularLocation>
</comment>
<dbReference type="Pfam" id="PF04082">
    <property type="entry name" value="Fungal_trans"/>
    <property type="match status" value="1"/>
</dbReference>
<dbReference type="GO" id="GO:0000981">
    <property type="term" value="F:DNA-binding transcription factor activity, RNA polymerase II-specific"/>
    <property type="evidence" value="ECO:0007669"/>
    <property type="project" value="InterPro"/>
</dbReference>
<evidence type="ECO:0000256" key="3">
    <source>
        <dbReference type="ARBA" id="ARBA00023015"/>
    </source>
</evidence>
<dbReference type="AlphaFoldDB" id="A0A8H4N781"/>
<dbReference type="PANTHER" id="PTHR47338:SF4">
    <property type="entry name" value="ZN(II)2CYS6 TRANSCRIPTION FACTOR (EUROFUNG)"/>
    <property type="match status" value="1"/>
</dbReference>
<evidence type="ECO:0000256" key="2">
    <source>
        <dbReference type="ARBA" id="ARBA00022723"/>
    </source>
</evidence>